<proteinExistence type="predicted"/>
<sequence length="64" mass="7289">MENEQKPVSQLVAQGWEIIDSSSCVDSMGRMVHSVLLRRHRQHRFVTISRKLLGGGVTVEERDV</sequence>
<evidence type="ECO:0000313" key="1">
    <source>
        <dbReference type="EMBL" id="MBJ3784085.1"/>
    </source>
</evidence>
<dbReference type="RefSeq" id="WP_198875284.1">
    <property type="nucleotide sequence ID" value="NZ_JAEKMH010000001.1"/>
</dbReference>
<gene>
    <name evidence="1" type="ORF">JEQ47_05065</name>
</gene>
<reference evidence="1" key="1">
    <citation type="submission" date="2020-12" db="EMBL/GenBank/DDBJ databases">
        <title>Devosia sp. MSA67 isolated from Mo River.</title>
        <authorList>
            <person name="Ma F."/>
            <person name="Zi Z."/>
        </authorList>
    </citation>
    <scope>NUCLEOTIDE SEQUENCE</scope>
    <source>
        <strain evidence="1">MSA67</strain>
    </source>
</reference>
<name>A0A934IXK9_9HYPH</name>
<dbReference type="EMBL" id="JAEKMH010000001">
    <property type="protein sequence ID" value="MBJ3784085.1"/>
    <property type="molecule type" value="Genomic_DNA"/>
</dbReference>
<dbReference type="AlphaFoldDB" id="A0A934IXK9"/>
<organism evidence="1 2">
    <name type="scientific">Devosia sediminis</name>
    <dbReference type="NCBI Taxonomy" id="2798801"/>
    <lineage>
        <taxon>Bacteria</taxon>
        <taxon>Pseudomonadati</taxon>
        <taxon>Pseudomonadota</taxon>
        <taxon>Alphaproteobacteria</taxon>
        <taxon>Hyphomicrobiales</taxon>
        <taxon>Devosiaceae</taxon>
        <taxon>Devosia</taxon>
    </lineage>
</organism>
<dbReference type="Proteomes" id="UP000602124">
    <property type="component" value="Unassembled WGS sequence"/>
</dbReference>
<comment type="caution">
    <text evidence="1">The sequence shown here is derived from an EMBL/GenBank/DDBJ whole genome shotgun (WGS) entry which is preliminary data.</text>
</comment>
<keyword evidence="2" id="KW-1185">Reference proteome</keyword>
<evidence type="ECO:0000313" key="2">
    <source>
        <dbReference type="Proteomes" id="UP000602124"/>
    </source>
</evidence>
<accession>A0A934IXK9</accession>
<protein>
    <submittedName>
        <fullName evidence="1">Uncharacterized protein</fullName>
    </submittedName>
</protein>